<evidence type="ECO:0000313" key="5">
    <source>
        <dbReference type="Proteomes" id="UP001320154"/>
    </source>
</evidence>
<organism evidence="4 6">
    <name type="scientific">Billgrantia desiderata</name>
    <dbReference type="NCBI Taxonomy" id="52021"/>
    <lineage>
        <taxon>Bacteria</taxon>
        <taxon>Pseudomonadati</taxon>
        <taxon>Pseudomonadota</taxon>
        <taxon>Gammaproteobacteria</taxon>
        <taxon>Oceanospirillales</taxon>
        <taxon>Halomonadaceae</taxon>
        <taxon>Billgrantia</taxon>
    </lineage>
</organism>
<proteinExistence type="predicted"/>
<dbReference type="RefSeq" id="WP_234240905.1">
    <property type="nucleotide sequence ID" value="NZ_JABFTQ010000001.1"/>
</dbReference>
<dbReference type="Proteomes" id="UP001320178">
    <property type="component" value="Unassembled WGS sequence"/>
</dbReference>
<feature type="region of interest" description="Disordered" evidence="1">
    <location>
        <begin position="39"/>
        <end position="61"/>
    </location>
</feature>
<evidence type="ECO:0000313" key="3">
    <source>
        <dbReference type="EMBL" id="MCE8045235.1"/>
    </source>
</evidence>
<dbReference type="AlphaFoldDB" id="A0AAW4YY63"/>
<protein>
    <submittedName>
        <fullName evidence="4">Uncharacterized protein</fullName>
    </submittedName>
</protein>
<evidence type="ECO:0000256" key="1">
    <source>
        <dbReference type="SAM" id="MobiDB-lite"/>
    </source>
</evidence>
<sequence length="61" mass="6829">MSVIKGFMWCLAVLFVQLGLLRYIDLRVATMQRLQEPPLEPAEGSVAPQLEAQEKQGELDA</sequence>
<accession>A0AAW4YY63</accession>
<keyword evidence="5" id="KW-1185">Reference proteome</keyword>
<evidence type="ECO:0000313" key="6">
    <source>
        <dbReference type="Proteomes" id="UP001320178"/>
    </source>
</evidence>
<keyword evidence="2" id="KW-1133">Transmembrane helix</keyword>
<feature type="compositionally biased region" description="Basic and acidic residues" evidence="1">
    <location>
        <begin position="52"/>
        <end position="61"/>
    </location>
</feature>
<dbReference type="Proteomes" id="UP001320154">
    <property type="component" value="Unassembled WGS sequence"/>
</dbReference>
<reference evidence="4" key="1">
    <citation type="submission" date="2020-05" db="EMBL/GenBank/DDBJ databases">
        <authorList>
            <person name="Wang L."/>
            <person name="Shao Z."/>
        </authorList>
    </citation>
    <scope>NUCLEOTIDE SEQUENCE</scope>
    <source>
        <strain evidence="3">MCCC 1A05748</strain>
        <strain evidence="4">MCCC 1A05776</strain>
    </source>
</reference>
<dbReference type="EMBL" id="JABFTQ010000001">
    <property type="protein sequence ID" value="MCE8045235.1"/>
    <property type="molecule type" value="Genomic_DNA"/>
</dbReference>
<evidence type="ECO:0000256" key="2">
    <source>
        <dbReference type="SAM" id="Phobius"/>
    </source>
</evidence>
<dbReference type="EMBL" id="JABFTS010000015">
    <property type="protein sequence ID" value="MCE8053814.1"/>
    <property type="molecule type" value="Genomic_DNA"/>
</dbReference>
<keyword evidence="2" id="KW-0812">Transmembrane</keyword>
<feature type="transmembrane region" description="Helical" evidence="2">
    <location>
        <begin position="6"/>
        <end position="24"/>
    </location>
</feature>
<keyword evidence="2" id="KW-0472">Membrane</keyword>
<gene>
    <name evidence="3" type="ORF">HOP60_00640</name>
    <name evidence="4" type="ORF">HOP61_21185</name>
</gene>
<comment type="caution">
    <text evidence="4">The sequence shown here is derived from an EMBL/GenBank/DDBJ whole genome shotgun (WGS) entry which is preliminary data.</text>
</comment>
<name>A0AAW4YY63_9GAMM</name>
<evidence type="ECO:0000313" key="4">
    <source>
        <dbReference type="EMBL" id="MCE8053814.1"/>
    </source>
</evidence>
<reference evidence="4 5" key="2">
    <citation type="journal article" date="2021" name="Front. Microbiol.">
        <title>Aerobic Denitrification and Heterotrophic Sulfur Oxidation in the Genus Halomonas Revealed by Six Novel Species Characterizations and Genome-Based Analysis.</title>
        <authorList>
            <person name="Wang L."/>
            <person name="Shao Z."/>
        </authorList>
    </citation>
    <scope>NUCLEOTIDE SEQUENCE</scope>
    <source>
        <strain evidence="3 5">MCCC 1A05748</strain>
        <strain evidence="4">MCCC 1A05776</strain>
    </source>
</reference>